<dbReference type="EMBL" id="JAERRK010000001">
    <property type="protein sequence ID" value="MBL1081076.1"/>
    <property type="molecule type" value="Genomic_DNA"/>
</dbReference>
<name>A0A937EF61_9ACTN</name>
<protein>
    <submittedName>
        <fullName evidence="1">Uncharacterized protein</fullName>
    </submittedName>
</protein>
<proteinExistence type="predicted"/>
<comment type="caution">
    <text evidence="1">The sequence shown here is derived from an EMBL/GenBank/DDBJ whole genome shotgun (WGS) entry which is preliminary data.</text>
</comment>
<gene>
    <name evidence="1" type="ORF">JK359_03655</name>
</gene>
<dbReference type="AlphaFoldDB" id="A0A937EF61"/>
<dbReference type="Proteomes" id="UP000661858">
    <property type="component" value="Unassembled WGS sequence"/>
</dbReference>
<sequence>MGIELELRVKRARRGKAARGDTVVRGTHEHQDALARALDGVRRGRLGQVDPYRDTRFTEQDAQVALAEVAALVRECTEPSHRAALLDLAELLEDCVATPGSCLWFIGD</sequence>
<evidence type="ECO:0000313" key="1">
    <source>
        <dbReference type="EMBL" id="MBL1081076.1"/>
    </source>
</evidence>
<keyword evidence="2" id="KW-1185">Reference proteome</keyword>
<dbReference type="RefSeq" id="WP_201831477.1">
    <property type="nucleotide sequence ID" value="NZ_JAERRK010000001.1"/>
</dbReference>
<accession>A0A937EF61</accession>
<reference evidence="1" key="1">
    <citation type="submission" date="2021-01" db="EMBL/GenBank/DDBJ databases">
        <title>WGS of actinomycetes isolated from Thailand.</title>
        <authorList>
            <person name="Thawai C."/>
        </authorList>
    </citation>
    <scope>NUCLEOTIDE SEQUENCE</scope>
    <source>
        <strain evidence="1">RCU-197</strain>
    </source>
</reference>
<evidence type="ECO:0000313" key="2">
    <source>
        <dbReference type="Proteomes" id="UP000661858"/>
    </source>
</evidence>
<organism evidence="1 2">
    <name type="scientific">Streptomyces actinomycinicus</name>
    <dbReference type="NCBI Taxonomy" id="1695166"/>
    <lineage>
        <taxon>Bacteria</taxon>
        <taxon>Bacillati</taxon>
        <taxon>Actinomycetota</taxon>
        <taxon>Actinomycetes</taxon>
        <taxon>Kitasatosporales</taxon>
        <taxon>Streptomycetaceae</taxon>
        <taxon>Streptomyces</taxon>
    </lineage>
</organism>